<sequence>MPIDFDIKVIRNDVQSTSKRLTSIWDVILSENTKLTSLTLSNNAISAEEADYWVNIDSNSHEAQSQRNRIS</sequence>
<name>A0A9N9D6F4_9GLOM</name>
<comment type="caution">
    <text evidence="1">The sequence shown here is derived from an EMBL/GenBank/DDBJ whole genome shotgun (WGS) entry which is preliminary data.</text>
</comment>
<gene>
    <name evidence="1" type="ORF">DERYTH_LOCUS8943</name>
</gene>
<proteinExistence type="predicted"/>
<accession>A0A9N9D6F4</accession>
<evidence type="ECO:0000313" key="1">
    <source>
        <dbReference type="EMBL" id="CAG8626927.1"/>
    </source>
</evidence>
<dbReference type="AlphaFoldDB" id="A0A9N9D6F4"/>
<organism evidence="1 2">
    <name type="scientific">Dentiscutata erythropus</name>
    <dbReference type="NCBI Taxonomy" id="1348616"/>
    <lineage>
        <taxon>Eukaryota</taxon>
        <taxon>Fungi</taxon>
        <taxon>Fungi incertae sedis</taxon>
        <taxon>Mucoromycota</taxon>
        <taxon>Glomeromycotina</taxon>
        <taxon>Glomeromycetes</taxon>
        <taxon>Diversisporales</taxon>
        <taxon>Gigasporaceae</taxon>
        <taxon>Dentiscutata</taxon>
    </lineage>
</organism>
<keyword evidence="2" id="KW-1185">Reference proteome</keyword>
<evidence type="ECO:0000313" key="2">
    <source>
        <dbReference type="Proteomes" id="UP000789405"/>
    </source>
</evidence>
<dbReference type="EMBL" id="CAJVPY010004743">
    <property type="protein sequence ID" value="CAG8626927.1"/>
    <property type="molecule type" value="Genomic_DNA"/>
</dbReference>
<protein>
    <submittedName>
        <fullName evidence="1">9365_t:CDS:1</fullName>
    </submittedName>
</protein>
<reference evidence="1" key="1">
    <citation type="submission" date="2021-06" db="EMBL/GenBank/DDBJ databases">
        <authorList>
            <person name="Kallberg Y."/>
            <person name="Tangrot J."/>
            <person name="Rosling A."/>
        </authorList>
    </citation>
    <scope>NUCLEOTIDE SEQUENCE</scope>
    <source>
        <strain evidence="1">MA453B</strain>
    </source>
</reference>
<dbReference type="Proteomes" id="UP000789405">
    <property type="component" value="Unassembled WGS sequence"/>
</dbReference>